<keyword evidence="2" id="KW-1185">Reference proteome</keyword>
<evidence type="ECO:0000313" key="2">
    <source>
        <dbReference type="Proteomes" id="UP000218811"/>
    </source>
</evidence>
<name>A0A2H3J9E4_WOLCO</name>
<sequence length="84" mass="9521">MAEGMDVHLNLRSGFFTITNLAYLNRARLSNENGEEPIAGWVPYGNEVIPGEQWHIEFSDEGNYRCVIINAHLFATSLQIIKLN</sequence>
<accession>A0A2H3J9E4</accession>
<dbReference type="AlphaFoldDB" id="A0A2H3J9E4"/>
<evidence type="ECO:0000313" key="1">
    <source>
        <dbReference type="EMBL" id="PCH38826.1"/>
    </source>
</evidence>
<organism evidence="1 2">
    <name type="scientific">Wolfiporia cocos (strain MD-104)</name>
    <name type="common">Brown rot fungus</name>
    <dbReference type="NCBI Taxonomy" id="742152"/>
    <lineage>
        <taxon>Eukaryota</taxon>
        <taxon>Fungi</taxon>
        <taxon>Dikarya</taxon>
        <taxon>Basidiomycota</taxon>
        <taxon>Agaricomycotina</taxon>
        <taxon>Agaricomycetes</taxon>
        <taxon>Polyporales</taxon>
        <taxon>Phaeolaceae</taxon>
        <taxon>Wolfiporia</taxon>
    </lineage>
</organism>
<proteinExistence type="predicted"/>
<reference evidence="1 2" key="1">
    <citation type="journal article" date="2012" name="Science">
        <title>The Paleozoic origin of enzymatic lignin decomposition reconstructed from 31 fungal genomes.</title>
        <authorList>
            <person name="Floudas D."/>
            <person name="Binder M."/>
            <person name="Riley R."/>
            <person name="Barry K."/>
            <person name="Blanchette R.A."/>
            <person name="Henrissat B."/>
            <person name="Martinez A.T."/>
            <person name="Otillar R."/>
            <person name="Spatafora J.W."/>
            <person name="Yadav J.S."/>
            <person name="Aerts A."/>
            <person name="Benoit I."/>
            <person name="Boyd A."/>
            <person name="Carlson A."/>
            <person name="Copeland A."/>
            <person name="Coutinho P.M."/>
            <person name="de Vries R.P."/>
            <person name="Ferreira P."/>
            <person name="Findley K."/>
            <person name="Foster B."/>
            <person name="Gaskell J."/>
            <person name="Glotzer D."/>
            <person name="Gorecki P."/>
            <person name="Heitman J."/>
            <person name="Hesse C."/>
            <person name="Hori C."/>
            <person name="Igarashi K."/>
            <person name="Jurgens J.A."/>
            <person name="Kallen N."/>
            <person name="Kersten P."/>
            <person name="Kohler A."/>
            <person name="Kuees U."/>
            <person name="Kumar T.K.A."/>
            <person name="Kuo A."/>
            <person name="LaButti K."/>
            <person name="Larrondo L.F."/>
            <person name="Lindquist E."/>
            <person name="Ling A."/>
            <person name="Lombard V."/>
            <person name="Lucas S."/>
            <person name="Lundell T."/>
            <person name="Martin R."/>
            <person name="McLaughlin D.J."/>
            <person name="Morgenstern I."/>
            <person name="Morin E."/>
            <person name="Murat C."/>
            <person name="Nagy L.G."/>
            <person name="Nolan M."/>
            <person name="Ohm R.A."/>
            <person name="Patyshakuliyeva A."/>
            <person name="Rokas A."/>
            <person name="Ruiz-Duenas F.J."/>
            <person name="Sabat G."/>
            <person name="Salamov A."/>
            <person name="Samejima M."/>
            <person name="Schmutz J."/>
            <person name="Slot J.C."/>
            <person name="St John F."/>
            <person name="Stenlid J."/>
            <person name="Sun H."/>
            <person name="Sun S."/>
            <person name="Syed K."/>
            <person name="Tsang A."/>
            <person name="Wiebenga A."/>
            <person name="Young D."/>
            <person name="Pisabarro A."/>
            <person name="Eastwood D.C."/>
            <person name="Martin F."/>
            <person name="Cullen D."/>
            <person name="Grigoriev I.V."/>
            <person name="Hibbett D.S."/>
        </authorList>
    </citation>
    <scope>NUCLEOTIDE SEQUENCE [LARGE SCALE GENOMIC DNA]</scope>
    <source>
        <strain evidence="1 2">MD-104</strain>
    </source>
</reference>
<protein>
    <submittedName>
        <fullName evidence="1">Uncharacterized protein</fullName>
    </submittedName>
</protein>
<dbReference type="Proteomes" id="UP000218811">
    <property type="component" value="Unassembled WGS sequence"/>
</dbReference>
<dbReference type="EMBL" id="KB467943">
    <property type="protein sequence ID" value="PCH38826.1"/>
    <property type="molecule type" value="Genomic_DNA"/>
</dbReference>
<gene>
    <name evidence="1" type="ORF">WOLCODRAFT_158360</name>
</gene>